<keyword evidence="1" id="KW-0808">Transferase</keyword>
<evidence type="ECO:0000313" key="2">
    <source>
        <dbReference type="Proteomes" id="UP000254677"/>
    </source>
</evidence>
<reference evidence="1 2" key="1">
    <citation type="submission" date="2018-06" db="EMBL/GenBank/DDBJ databases">
        <authorList>
            <consortium name="Pathogen Informatics"/>
            <person name="Doyle S."/>
        </authorList>
    </citation>
    <scope>NUCLEOTIDE SEQUENCE [LARGE SCALE GENOMIC DNA]</scope>
    <source>
        <strain evidence="1 2">NCTC13292</strain>
    </source>
</reference>
<keyword evidence="2" id="KW-1185">Reference proteome</keyword>
<dbReference type="Proteomes" id="UP000254677">
    <property type="component" value="Unassembled WGS sequence"/>
</dbReference>
<name>A0A378JAE8_9GAMM</name>
<proteinExistence type="predicted"/>
<dbReference type="EMBL" id="UGOA01000001">
    <property type="protein sequence ID" value="STX44752.1"/>
    <property type="molecule type" value="Genomic_DNA"/>
</dbReference>
<gene>
    <name evidence="1" type="primary">eis</name>
    <name evidence="1" type="ORF">NCTC13292_02886</name>
</gene>
<dbReference type="AlphaFoldDB" id="A0A378JAE8"/>
<sequence>MSGNGLSNRLGSSTSAEEVIMHRLFTIFILISSSLSFNALAQQSGGSGGGEDLKGVCELSGGNWTGSETGNWACCWPDWGCYGCVDGNCKIKCHTQRCKDANGVGRPSTNEILLQGIAPAGMKAPIVPKRPKATIKNPSNSTLQKTQ</sequence>
<dbReference type="GO" id="GO:0016740">
    <property type="term" value="F:transferase activity"/>
    <property type="evidence" value="ECO:0007669"/>
    <property type="project" value="UniProtKB-KW"/>
</dbReference>
<protein>
    <submittedName>
        <fullName evidence="1">Acetyltransferase</fullName>
    </submittedName>
</protein>
<evidence type="ECO:0000313" key="1">
    <source>
        <dbReference type="EMBL" id="STX44752.1"/>
    </source>
</evidence>
<accession>A0A378JAE8</accession>
<organism evidence="1 2">
    <name type="scientific">Legionella donaldsonii</name>
    <dbReference type="NCBI Taxonomy" id="45060"/>
    <lineage>
        <taxon>Bacteria</taxon>
        <taxon>Pseudomonadati</taxon>
        <taxon>Pseudomonadota</taxon>
        <taxon>Gammaproteobacteria</taxon>
        <taxon>Legionellales</taxon>
        <taxon>Legionellaceae</taxon>
        <taxon>Legionella</taxon>
    </lineage>
</organism>